<sequence>MKTTLNIDDKILKKAAKITGITEKTSLVRLGLEALIARESARRLAELGGTEKGLRPVPRRRIESN</sequence>
<evidence type="ECO:0000313" key="1">
    <source>
        <dbReference type="EMBL" id="OGL52884.1"/>
    </source>
</evidence>
<dbReference type="EMBL" id="MGDI01000029">
    <property type="protein sequence ID" value="OGL52884.1"/>
    <property type="molecule type" value="Genomic_DNA"/>
</dbReference>
<proteinExistence type="predicted"/>
<organism evidence="1 2">
    <name type="scientific">Candidatus Schekmanbacteria bacterium RIFCSPLOWO2_12_FULL_38_15</name>
    <dbReference type="NCBI Taxonomy" id="1817883"/>
    <lineage>
        <taxon>Bacteria</taxon>
        <taxon>Candidatus Schekmaniibacteriota</taxon>
    </lineage>
</organism>
<reference evidence="1 2" key="1">
    <citation type="journal article" date="2016" name="Nat. Commun.">
        <title>Thousands of microbial genomes shed light on interconnected biogeochemical processes in an aquifer system.</title>
        <authorList>
            <person name="Anantharaman K."/>
            <person name="Brown C.T."/>
            <person name="Hug L.A."/>
            <person name="Sharon I."/>
            <person name="Castelle C.J."/>
            <person name="Probst A.J."/>
            <person name="Thomas B.C."/>
            <person name="Singh A."/>
            <person name="Wilkins M.J."/>
            <person name="Karaoz U."/>
            <person name="Brodie E.L."/>
            <person name="Williams K.H."/>
            <person name="Hubbard S.S."/>
            <person name="Banfield J.F."/>
        </authorList>
    </citation>
    <scope>NUCLEOTIDE SEQUENCE [LARGE SCALE GENOMIC DNA]</scope>
</reference>
<comment type="caution">
    <text evidence="1">The sequence shown here is derived from an EMBL/GenBank/DDBJ whole genome shotgun (WGS) entry which is preliminary data.</text>
</comment>
<dbReference type="Proteomes" id="UP000178082">
    <property type="component" value="Unassembled WGS sequence"/>
</dbReference>
<gene>
    <name evidence="1" type="ORF">A3G31_00475</name>
</gene>
<dbReference type="Pfam" id="PF09957">
    <property type="entry name" value="VapB_antitoxin"/>
    <property type="match status" value="1"/>
</dbReference>
<accession>A0A1F7SI19</accession>
<protein>
    <submittedName>
        <fullName evidence="1">Antitoxin</fullName>
    </submittedName>
</protein>
<name>A0A1F7SI19_9BACT</name>
<dbReference type="STRING" id="1817883.A3G31_00475"/>
<dbReference type="AlphaFoldDB" id="A0A1F7SI19"/>
<evidence type="ECO:0000313" key="2">
    <source>
        <dbReference type="Proteomes" id="UP000178082"/>
    </source>
</evidence>
<dbReference type="InterPro" id="IPR019239">
    <property type="entry name" value="VapB_antitoxin"/>
</dbReference>